<dbReference type="Proteomes" id="UP001056120">
    <property type="component" value="Linkage Group LG23"/>
</dbReference>
<evidence type="ECO:0000313" key="1">
    <source>
        <dbReference type="EMBL" id="KAI3717463.1"/>
    </source>
</evidence>
<keyword evidence="2" id="KW-1185">Reference proteome</keyword>
<comment type="caution">
    <text evidence="1">The sequence shown here is derived from an EMBL/GenBank/DDBJ whole genome shotgun (WGS) entry which is preliminary data.</text>
</comment>
<sequence>MLTKGVVTTMKIDGEEENALLVVVVNKDKLIGNIGFGYGRPNVQLGNNLGYTTGSDGILRPSLKHSSGNLDLLGPVHLGMNEVPTTTFLSC</sequence>
<organism evidence="1 2">
    <name type="scientific">Smallanthus sonchifolius</name>
    <dbReference type="NCBI Taxonomy" id="185202"/>
    <lineage>
        <taxon>Eukaryota</taxon>
        <taxon>Viridiplantae</taxon>
        <taxon>Streptophyta</taxon>
        <taxon>Embryophyta</taxon>
        <taxon>Tracheophyta</taxon>
        <taxon>Spermatophyta</taxon>
        <taxon>Magnoliopsida</taxon>
        <taxon>eudicotyledons</taxon>
        <taxon>Gunneridae</taxon>
        <taxon>Pentapetalae</taxon>
        <taxon>asterids</taxon>
        <taxon>campanulids</taxon>
        <taxon>Asterales</taxon>
        <taxon>Asteraceae</taxon>
        <taxon>Asteroideae</taxon>
        <taxon>Heliantheae alliance</taxon>
        <taxon>Millerieae</taxon>
        <taxon>Smallanthus</taxon>
    </lineage>
</organism>
<accession>A0ACB9B5W3</accession>
<proteinExistence type="predicted"/>
<evidence type="ECO:0000313" key="2">
    <source>
        <dbReference type="Proteomes" id="UP001056120"/>
    </source>
</evidence>
<reference evidence="1 2" key="2">
    <citation type="journal article" date="2022" name="Mol. Ecol. Resour.">
        <title>The genomes of chicory, endive, great burdock and yacon provide insights into Asteraceae paleo-polyploidization history and plant inulin production.</title>
        <authorList>
            <person name="Fan W."/>
            <person name="Wang S."/>
            <person name="Wang H."/>
            <person name="Wang A."/>
            <person name="Jiang F."/>
            <person name="Liu H."/>
            <person name="Zhao H."/>
            <person name="Xu D."/>
            <person name="Zhang Y."/>
        </authorList>
    </citation>
    <scope>NUCLEOTIDE SEQUENCE [LARGE SCALE GENOMIC DNA]</scope>
    <source>
        <strain evidence="2">cv. Yunnan</strain>
        <tissue evidence="1">Leaves</tissue>
    </source>
</reference>
<gene>
    <name evidence="1" type="ORF">L1987_69098</name>
</gene>
<dbReference type="EMBL" id="CM042040">
    <property type="protein sequence ID" value="KAI3717463.1"/>
    <property type="molecule type" value="Genomic_DNA"/>
</dbReference>
<name>A0ACB9B5W3_9ASTR</name>
<reference evidence="2" key="1">
    <citation type="journal article" date="2022" name="Mol. Ecol. Resour.">
        <title>The genomes of chicory, endive, great burdock and yacon provide insights into Asteraceae palaeo-polyploidization history and plant inulin production.</title>
        <authorList>
            <person name="Fan W."/>
            <person name="Wang S."/>
            <person name="Wang H."/>
            <person name="Wang A."/>
            <person name="Jiang F."/>
            <person name="Liu H."/>
            <person name="Zhao H."/>
            <person name="Xu D."/>
            <person name="Zhang Y."/>
        </authorList>
    </citation>
    <scope>NUCLEOTIDE SEQUENCE [LARGE SCALE GENOMIC DNA]</scope>
    <source>
        <strain evidence="2">cv. Yunnan</strain>
    </source>
</reference>
<protein>
    <submittedName>
        <fullName evidence="1">Uncharacterized protein</fullName>
    </submittedName>
</protein>